<dbReference type="InterPro" id="IPR029063">
    <property type="entry name" value="SAM-dependent_MTases_sf"/>
</dbReference>
<accession>A0A1H6Q1B9</accession>
<dbReference type="Gene3D" id="3.40.50.150">
    <property type="entry name" value="Vaccinia Virus protein VP39"/>
    <property type="match status" value="1"/>
</dbReference>
<protein>
    <submittedName>
        <fullName evidence="4">D12 class N6 adenine-specific DNA methyltransferase</fullName>
    </submittedName>
</protein>
<evidence type="ECO:0000256" key="3">
    <source>
        <dbReference type="ARBA" id="ARBA00022691"/>
    </source>
</evidence>
<dbReference type="GO" id="GO:1904047">
    <property type="term" value="F:S-adenosyl-L-methionine binding"/>
    <property type="evidence" value="ECO:0007669"/>
    <property type="project" value="TreeGrafter"/>
</dbReference>
<organism evidence="4 5">
    <name type="scientific">Azotobacter beijerinckii</name>
    <dbReference type="NCBI Taxonomy" id="170623"/>
    <lineage>
        <taxon>Bacteria</taxon>
        <taxon>Pseudomonadati</taxon>
        <taxon>Pseudomonadota</taxon>
        <taxon>Gammaproteobacteria</taxon>
        <taxon>Pseudomonadales</taxon>
        <taxon>Pseudomonadaceae</taxon>
        <taxon>Azotobacter</taxon>
    </lineage>
</organism>
<dbReference type="GO" id="GO:0043565">
    <property type="term" value="F:sequence-specific DNA binding"/>
    <property type="evidence" value="ECO:0007669"/>
    <property type="project" value="TreeGrafter"/>
</dbReference>
<evidence type="ECO:0000256" key="1">
    <source>
        <dbReference type="ARBA" id="ARBA00022603"/>
    </source>
</evidence>
<dbReference type="SUPFAM" id="SSF53335">
    <property type="entry name" value="S-adenosyl-L-methionine-dependent methyltransferases"/>
    <property type="match status" value="1"/>
</dbReference>
<dbReference type="GO" id="GO:0009007">
    <property type="term" value="F:site-specific DNA-methyltransferase (adenine-specific) activity"/>
    <property type="evidence" value="ECO:0007669"/>
    <property type="project" value="UniProtKB-EC"/>
</dbReference>
<dbReference type="PANTHER" id="PTHR30481">
    <property type="entry name" value="DNA ADENINE METHYLASE"/>
    <property type="match status" value="1"/>
</dbReference>
<name>A0A1H6Q1B9_9GAMM</name>
<dbReference type="Pfam" id="PF02086">
    <property type="entry name" value="MethyltransfD12"/>
    <property type="match status" value="1"/>
</dbReference>
<reference evidence="4 5" key="1">
    <citation type="submission" date="2016-10" db="EMBL/GenBank/DDBJ databases">
        <authorList>
            <person name="de Groot N.N."/>
        </authorList>
    </citation>
    <scope>NUCLEOTIDE SEQUENCE [LARGE SCALE GENOMIC DNA]</scope>
    <source>
        <strain evidence="4 5">DSM 1041</strain>
    </source>
</reference>
<sequence>MTTPIIPWMGGKRRLADRLIPLFPPHECYVEVFAGGAALYFLRPISAPVEVLNDINGNLVTLYRVV</sequence>
<keyword evidence="2 4" id="KW-0808">Transferase</keyword>
<dbReference type="PANTHER" id="PTHR30481:SF4">
    <property type="entry name" value="SITE-SPECIFIC DNA-METHYLTRANSFERASE (ADENINE-SPECIFIC)"/>
    <property type="match status" value="1"/>
</dbReference>
<keyword evidence="1 4" id="KW-0489">Methyltransferase</keyword>
<evidence type="ECO:0000313" key="5">
    <source>
        <dbReference type="Proteomes" id="UP000199005"/>
    </source>
</evidence>
<dbReference type="GO" id="GO:0032259">
    <property type="term" value="P:methylation"/>
    <property type="evidence" value="ECO:0007669"/>
    <property type="project" value="UniProtKB-KW"/>
</dbReference>
<evidence type="ECO:0000313" key="4">
    <source>
        <dbReference type="EMBL" id="SEI37649.1"/>
    </source>
</evidence>
<dbReference type="EMBL" id="FNYO01000001">
    <property type="protein sequence ID" value="SEI37649.1"/>
    <property type="molecule type" value="Genomic_DNA"/>
</dbReference>
<dbReference type="InterPro" id="IPR012327">
    <property type="entry name" value="MeTrfase_D12"/>
</dbReference>
<dbReference type="GO" id="GO:0009307">
    <property type="term" value="P:DNA restriction-modification system"/>
    <property type="evidence" value="ECO:0007669"/>
    <property type="project" value="InterPro"/>
</dbReference>
<dbReference type="Proteomes" id="UP000199005">
    <property type="component" value="Unassembled WGS sequence"/>
</dbReference>
<proteinExistence type="predicted"/>
<dbReference type="PRINTS" id="PR00505">
    <property type="entry name" value="D12N6MTFRASE"/>
</dbReference>
<keyword evidence="3" id="KW-0949">S-adenosyl-L-methionine</keyword>
<evidence type="ECO:0000256" key="2">
    <source>
        <dbReference type="ARBA" id="ARBA00022679"/>
    </source>
</evidence>
<dbReference type="GO" id="GO:0006298">
    <property type="term" value="P:mismatch repair"/>
    <property type="evidence" value="ECO:0007669"/>
    <property type="project" value="TreeGrafter"/>
</dbReference>
<dbReference type="AlphaFoldDB" id="A0A1H6Q1B9"/>
<gene>
    <name evidence="4" type="ORF">SAMN04244579_00071</name>
</gene>
<dbReference type="STRING" id="170623.SAMN04244579_00071"/>